<organism evidence="1 2">
    <name type="scientific">Streptomyces musisoli</name>
    <dbReference type="NCBI Taxonomy" id="2802280"/>
    <lineage>
        <taxon>Bacteria</taxon>
        <taxon>Bacillati</taxon>
        <taxon>Actinomycetota</taxon>
        <taxon>Actinomycetes</taxon>
        <taxon>Kitasatosporales</taxon>
        <taxon>Streptomycetaceae</taxon>
        <taxon>Streptomyces</taxon>
    </lineage>
</organism>
<name>A0ABS1P0Q3_9ACTN</name>
<sequence>METDWGRLGHAYGPADGIPGLLRAMAAEDAGVREEAMEELVSSLCHQGDVYDASAPAVPHLARLALDGPGHRLELLRLLGSIADGSGKPAERAAARRAVAEALPALLHFAHDPDAEIRDAMVLLVASLGRRYALPLLPLLRARLDTEPDTGVRAHVVTALALLEAGDGDWRHGLLTDPEPRIRLAAAEDLLRTAGLPLPTGPVDVCAAAYAADPHPRETGYWPHPYRPFTDRLLEDDPEAALRALTRGVPLAHDIVERWRDREADVLPWALDECGGQAWELYRLARLACALADGFRSPVRPPALAALTGIGLLPRFAVAPLREVAGSARRTAHDLFVTGGPHPDDVLRSAVRALPASATVLD</sequence>
<evidence type="ECO:0000313" key="2">
    <source>
        <dbReference type="Proteomes" id="UP000621386"/>
    </source>
</evidence>
<dbReference type="InterPro" id="IPR016024">
    <property type="entry name" value="ARM-type_fold"/>
</dbReference>
<dbReference type="Proteomes" id="UP000621386">
    <property type="component" value="Unassembled WGS sequence"/>
</dbReference>
<keyword evidence="2" id="KW-1185">Reference proteome</keyword>
<proteinExistence type="predicted"/>
<accession>A0ABS1P0Q3</accession>
<dbReference type="RefSeq" id="WP_201817696.1">
    <property type="nucleotide sequence ID" value="NZ_JAERRH010000005.1"/>
</dbReference>
<protein>
    <recommendedName>
        <fullName evidence="3">PBS lyase</fullName>
    </recommendedName>
</protein>
<dbReference type="SUPFAM" id="SSF48371">
    <property type="entry name" value="ARM repeat"/>
    <property type="match status" value="1"/>
</dbReference>
<evidence type="ECO:0000313" key="1">
    <source>
        <dbReference type="EMBL" id="MBL1105946.1"/>
    </source>
</evidence>
<dbReference type="EMBL" id="JAERRH010000005">
    <property type="protein sequence ID" value="MBL1105946.1"/>
    <property type="molecule type" value="Genomic_DNA"/>
</dbReference>
<dbReference type="InterPro" id="IPR011989">
    <property type="entry name" value="ARM-like"/>
</dbReference>
<evidence type="ECO:0008006" key="3">
    <source>
        <dbReference type="Google" id="ProtNLM"/>
    </source>
</evidence>
<comment type="caution">
    <text evidence="1">The sequence shown here is derived from an EMBL/GenBank/DDBJ whole genome shotgun (WGS) entry which is preliminary data.</text>
</comment>
<reference evidence="1 2" key="1">
    <citation type="submission" date="2021-01" db="EMBL/GenBank/DDBJ databases">
        <title>WGS of actinomycetes isolated from Thailand.</title>
        <authorList>
            <person name="Thawai C."/>
        </authorList>
    </citation>
    <scope>NUCLEOTIDE SEQUENCE [LARGE SCALE GENOMIC DNA]</scope>
    <source>
        <strain evidence="1 2">CH5-8</strain>
    </source>
</reference>
<dbReference type="Gene3D" id="1.25.10.10">
    <property type="entry name" value="Leucine-rich Repeat Variant"/>
    <property type="match status" value="1"/>
</dbReference>
<gene>
    <name evidence="1" type="ORF">JK361_15345</name>
</gene>